<dbReference type="Proteomes" id="UP000030700">
    <property type="component" value="Unassembled WGS sequence"/>
</dbReference>
<name>A0A0S6VQV3_9BACT</name>
<proteinExistence type="predicted"/>
<dbReference type="HOGENOM" id="CLU_000960_28_3_0"/>
<evidence type="ECO:0000259" key="7">
    <source>
        <dbReference type="PROSITE" id="PS50850"/>
    </source>
</evidence>
<dbReference type="FunFam" id="1.20.1250.20:FF:000503">
    <property type="entry name" value="Drug resistance transporter, EmrB/QacA subfamily"/>
    <property type="match status" value="1"/>
</dbReference>
<dbReference type="Gene3D" id="1.20.1720.10">
    <property type="entry name" value="Multidrug resistance protein D"/>
    <property type="match status" value="1"/>
</dbReference>
<dbReference type="InterPro" id="IPR020846">
    <property type="entry name" value="MFS_dom"/>
</dbReference>
<feature type="transmembrane region" description="Helical" evidence="6">
    <location>
        <begin position="218"/>
        <end position="237"/>
    </location>
</feature>
<keyword evidence="4 6" id="KW-1133">Transmembrane helix</keyword>
<feature type="transmembrane region" description="Helical" evidence="6">
    <location>
        <begin position="323"/>
        <end position="341"/>
    </location>
</feature>
<feature type="transmembrane region" description="Helical" evidence="6">
    <location>
        <begin position="73"/>
        <end position="90"/>
    </location>
</feature>
<feature type="transmembrane region" description="Helical" evidence="6">
    <location>
        <begin position="43"/>
        <end position="61"/>
    </location>
</feature>
<dbReference type="AlphaFoldDB" id="A0A0S6VQV3"/>
<feature type="transmembrane region" description="Helical" evidence="6">
    <location>
        <begin position="258"/>
        <end position="281"/>
    </location>
</feature>
<dbReference type="PROSITE" id="PS50850">
    <property type="entry name" value="MFS"/>
    <property type="match status" value="1"/>
</dbReference>
<evidence type="ECO:0000256" key="3">
    <source>
        <dbReference type="ARBA" id="ARBA00022692"/>
    </source>
</evidence>
<reference evidence="8" key="1">
    <citation type="journal article" date="2015" name="PeerJ">
        <title>First genomic representation of candidate bacterial phylum KSB3 points to enhanced environmental sensing as a trigger of wastewater bulking.</title>
        <authorList>
            <person name="Sekiguchi Y."/>
            <person name="Ohashi A."/>
            <person name="Parks D.H."/>
            <person name="Yamauchi T."/>
            <person name="Tyson G.W."/>
            <person name="Hugenholtz P."/>
        </authorList>
    </citation>
    <scope>NUCLEOTIDE SEQUENCE [LARGE SCALE GENOMIC DNA]</scope>
</reference>
<feature type="transmembrane region" description="Helical" evidence="6">
    <location>
        <begin position="193"/>
        <end position="212"/>
    </location>
</feature>
<dbReference type="InterPro" id="IPR036259">
    <property type="entry name" value="MFS_trans_sf"/>
</dbReference>
<dbReference type="PANTHER" id="PTHR42718">
    <property type="entry name" value="MAJOR FACILITATOR SUPERFAMILY MULTIDRUG TRANSPORTER MFSC"/>
    <property type="match status" value="1"/>
</dbReference>
<dbReference type="Pfam" id="PF07690">
    <property type="entry name" value="MFS_1"/>
    <property type="match status" value="2"/>
</dbReference>
<feature type="transmembrane region" description="Helical" evidence="6">
    <location>
        <begin position="398"/>
        <end position="416"/>
    </location>
</feature>
<evidence type="ECO:0000256" key="4">
    <source>
        <dbReference type="ARBA" id="ARBA00022989"/>
    </source>
</evidence>
<feature type="transmembrane region" description="Helical" evidence="6">
    <location>
        <begin position="96"/>
        <end position="119"/>
    </location>
</feature>
<dbReference type="GO" id="GO:0016020">
    <property type="term" value="C:membrane"/>
    <property type="evidence" value="ECO:0007669"/>
    <property type="project" value="UniProtKB-SubCell"/>
</dbReference>
<evidence type="ECO:0000256" key="1">
    <source>
        <dbReference type="ARBA" id="ARBA00004141"/>
    </source>
</evidence>
<evidence type="ECO:0000313" key="8">
    <source>
        <dbReference type="EMBL" id="GAK49490.1"/>
    </source>
</evidence>
<keyword evidence="2" id="KW-0813">Transport</keyword>
<dbReference type="GO" id="GO:0022857">
    <property type="term" value="F:transmembrane transporter activity"/>
    <property type="evidence" value="ECO:0007669"/>
    <property type="project" value="InterPro"/>
</dbReference>
<dbReference type="STRING" id="1499966.U14_00712"/>
<accession>A0A0S6VQV3</accession>
<dbReference type="EMBL" id="DF820455">
    <property type="protein sequence ID" value="GAK49490.1"/>
    <property type="molecule type" value="Genomic_DNA"/>
</dbReference>
<keyword evidence="3 6" id="KW-0812">Transmembrane</keyword>
<feature type="transmembrane region" description="Helical" evidence="6">
    <location>
        <begin position="131"/>
        <end position="150"/>
    </location>
</feature>
<feature type="transmembrane region" description="Helical" evidence="6">
    <location>
        <begin position="428"/>
        <end position="448"/>
    </location>
</feature>
<keyword evidence="5 6" id="KW-0472">Membrane</keyword>
<dbReference type="CDD" id="cd17321">
    <property type="entry name" value="MFS_MMR_MDR_like"/>
    <property type="match status" value="1"/>
</dbReference>
<dbReference type="InterPro" id="IPR011701">
    <property type="entry name" value="MFS"/>
</dbReference>
<dbReference type="PANTHER" id="PTHR42718:SF9">
    <property type="entry name" value="MAJOR FACILITATOR SUPERFAMILY MULTIDRUG TRANSPORTER MFSC"/>
    <property type="match status" value="1"/>
</dbReference>
<evidence type="ECO:0000256" key="2">
    <source>
        <dbReference type="ARBA" id="ARBA00022448"/>
    </source>
</evidence>
<evidence type="ECO:0000256" key="6">
    <source>
        <dbReference type="SAM" id="Phobius"/>
    </source>
</evidence>
<feature type="transmembrane region" description="Helical" evidence="6">
    <location>
        <begin position="347"/>
        <end position="364"/>
    </location>
</feature>
<evidence type="ECO:0000256" key="5">
    <source>
        <dbReference type="ARBA" id="ARBA00023136"/>
    </source>
</evidence>
<dbReference type="SUPFAM" id="SSF103473">
    <property type="entry name" value="MFS general substrate transporter"/>
    <property type="match status" value="1"/>
</dbReference>
<feature type="transmembrane region" description="Helical" evidence="6">
    <location>
        <begin position="162"/>
        <end position="181"/>
    </location>
</feature>
<protein>
    <submittedName>
        <fullName evidence="8">Putative transport protein</fullName>
    </submittedName>
</protein>
<gene>
    <name evidence="8" type="ORF">U14_00712</name>
</gene>
<feature type="transmembrane region" description="Helical" evidence="6">
    <location>
        <begin position="293"/>
        <end position="311"/>
    </location>
</feature>
<feature type="domain" description="Major facilitator superfamily (MFS) profile" evidence="7">
    <location>
        <begin position="7"/>
        <end position="453"/>
    </location>
</feature>
<dbReference type="Gene3D" id="1.20.1250.20">
    <property type="entry name" value="MFS general substrate transporter like domains"/>
    <property type="match status" value="1"/>
</dbReference>
<organism evidence="8">
    <name type="scientific">Candidatus Moduliflexus flocculans</name>
    <dbReference type="NCBI Taxonomy" id="1499966"/>
    <lineage>
        <taxon>Bacteria</taxon>
        <taxon>Candidatus Moduliflexota</taxon>
        <taxon>Candidatus Moduliflexia</taxon>
        <taxon>Candidatus Moduliflexales</taxon>
        <taxon>Candidatus Moduliflexaceae</taxon>
    </lineage>
</organism>
<keyword evidence="9" id="KW-1185">Reference proteome</keyword>
<comment type="subcellular location">
    <subcellularLocation>
        <location evidence="1">Membrane</location>
        <topology evidence="1">Multi-pass membrane protein</topology>
    </subcellularLocation>
</comment>
<evidence type="ECO:0000313" key="9">
    <source>
        <dbReference type="Proteomes" id="UP000030700"/>
    </source>
</evidence>
<sequence length="453" mass="48229">MNPKQIILIVTTISAFLAPFMTSSINVALPSIGREFALTSVELGWIASSYLLASAAFMLAFGKLADIYGRKRIYRAGMLVYTAGSALSAFPPSAPVFIAFRAIQGIGGAMILGTGVAILTSVYPGNQRGKVLGINIASTYSGLSFGPVLGGILTEQFGWRSIFWLNVFAGLVIFALILLFVKDEWKGAAGERFDAFGAVLSWMTLIPLMIGVSRLPKVDGTLLICVGFASLLGFIFWENRVAAPLLNLHLFAQNRVFALSNLAALINYSATFAVSFLLSLYLQYIKGFSPQQAGMTLIAQPVMMAIFSPICGRLSDRMSTRTLASSGMAMIVVALGLLALITAQTPIPFLVGVLVLLGIGFALFSSPNTNAVMGAVEPRFYGIASATLATMRSTGQTLSLGIATLVFALFLGNNKITPELHPPFLQSVQLLFLLFAALCVVGTFASLARGKQS</sequence>